<keyword evidence="4 8" id="KW-0238">DNA-binding</keyword>
<proteinExistence type="evidence at transcript level"/>
<evidence type="ECO:0000256" key="9">
    <source>
        <dbReference type="SAM" id="MobiDB-lite"/>
    </source>
</evidence>
<evidence type="ECO:0000313" key="11">
    <source>
        <dbReference type="EMBL" id="ARR29278.1"/>
    </source>
</evidence>
<dbReference type="InterPro" id="IPR003340">
    <property type="entry name" value="B3_DNA-bd"/>
</dbReference>
<feature type="domain" description="TF-B3" evidence="10">
    <location>
        <begin position="143"/>
        <end position="245"/>
    </location>
</feature>
<dbReference type="GO" id="GO:0009734">
    <property type="term" value="P:auxin-activated signaling pathway"/>
    <property type="evidence" value="ECO:0007669"/>
    <property type="project" value="UniProtKB-KW"/>
</dbReference>
<organism evidence="11">
    <name type="scientific">Thelypteris nipponica</name>
    <dbReference type="NCBI Taxonomy" id="2925009"/>
    <lineage>
        <taxon>Eukaryota</taxon>
        <taxon>Viridiplantae</taxon>
        <taxon>Streptophyta</taxon>
        <taxon>Embryophyta</taxon>
        <taxon>Tracheophyta</taxon>
        <taxon>Polypodiopsida</taxon>
        <taxon>Polypodiidae</taxon>
        <taxon>Polypodiales</taxon>
        <taxon>Aspleniineae</taxon>
        <taxon>Thelypteridaceae</taxon>
        <taxon>Thelypteridoideae</taxon>
        <taxon>Thelypteris</taxon>
    </lineage>
</organism>
<comment type="function">
    <text evidence="8">Auxin response factors (ARFs) are transcriptional factors that bind specifically to the DNA sequence 5'-TGTCTC-3' found in the auxin-responsive promoter elements (AuxREs).</text>
</comment>
<keyword evidence="3 8" id="KW-0805">Transcription regulation</keyword>
<evidence type="ECO:0000256" key="2">
    <source>
        <dbReference type="ARBA" id="ARBA00007853"/>
    </source>
</evidence>
<dbReference type="FunFam" id="2.30.30.1040:FF:000001">
    <property type="entry name" value="Auxin response factor"/>
    <property type="match status" value="1"/>
</dbReference>
<dbReference type="GO" id="GO:0003677">
    <property type="term" value="F:DNA binding"/>
    <property type="evidence" value="ECO:0007669"/>
    <property type="project" value="UniProtKB-KW"/>
</dbReference>
<dbReference type="InterPro" id="IPR010525">
    <property type="entry name" value="ARF_dom"/>
</dbReference>
<feature type="region of interest" description="Disordered" evidence="9">
    <location>
        <begin position="118"/>
        <end position="139"/>
    </location>
</feature>
<dbReference type="Pfam" id="PF02362">
    <property type="entry name" value="B3"/>
    <property type="match status" value="1"/>
</dbReference>
<keyword evidence="6 8" id="KW-0539">Nucleus</keyword>
<keyword evidence="5 8" id="KW-0804">Transcription</keyword>
<dbReference type="SUPFAM" id="SSF101936">
    <property type="entry name" value="DNA-binding pseudobarrel domain"/>
    <property type="match status" value="1"/>
</dbReference>
<dbReference type="InterPro" id="IPR044835">
    <property type="entry name" value="ARF_plant"/>
</dbReference>
<evidence type="ECO:0000256" key="3">
    <source>
        <dbReference type="ARBA" id="ARBA00023015"/>
    </source>
</evidence>
<comment type="similarity">
    <text evidence="2 8">Belongs to the ARF family.</text>
</comment>
<dbReference type="PROSITE" id="PS50863">
    <property type="entry name" value="B3"/>
    <property type="match status" value="1"/>
</dbReference>
<evidence type="ECO:0000256" key="8">
    <source>
        <dbReference type="RuleBase" id="RU004561"/>
    </source>
</evidence>
<dbReference type="Gene3D" id="2.30.30.1040">
    <property type="match status" value="1"/>
</dbReference>
<evidence type="ECO:0000259" key="10">
    <source>
        <dbReference type="PROSITE" id="PS50863"/>
    </source>
</evidence>
<dbReference type="EMBL" id="KX784831">
    <property type="protein sequence ID" value="ARR29278.1"/>
    <property type="molecule type" value="mRNA"/>
</dbReference>
<reference evidence="11" key="1">
    <citation type="submission" date="2016-08" db="EMBL/GenBank/DDBJ databases">
        <title>ARF genes in ferns.</title>
        <authorList>
            <person name="Li G.-S."/>
        </authorList>
    </citation>
    <scope>NUCLEOTIDE SEQUENCE</scope>
    <source>
        <strain evidence="11">PnARF10b</strain>
    </source>
</reference>
<dbReference type="Gene3D" id="2.40.330.10">
    <property type="entry name" value="DNA-binding pseudobarrel domain"/>
    <property type="match status" value="1"/>
</dbReference>
<dbReference type="GO" id="GO:0006355">
    <property type="term" value="P:regulation of DNA-templated transcription"/>
    <property type="evidence" value="ECO:0007669"/>
    <property type="project" value="InterPro"/>
</dbReference>
<feature type="region of interest" description="Disordered" evidence="9">
    <location>
        <begin position="1"/>
        <end position="39"/>
    </location>
</feature>
<dbReference type="InterPro" id="IPR015300">
    <property type="entry name" value="DNA-bd_pseudobarrel_sf"/>
</dbReference>
<dbReference type="GO" id="GO:0005634">
    <property type="term" value="C:nucleus"/>
    <property type="evidence" value="ECO:0007669"/>
    <property type="project" value="UniProtKB-SubCell"/>
</dbReference>
<evidence type="ECO:0000256" key="7">
    <source>
        <dbReference type="ARBA" id="ARBA00023294"/>
    </source>
</evidence>
<evidence type="ECO:0000256" key="6">
    <source>
        <dbReference type="ARBA" id="ARBA00023242"/>
    </source>
</evidence>
<comment type="subunit">
    <text evidence="8">Homodimers and heterodimers.</text>
</comment>
<feature type="compositionally biased region" description="Basic and acidic residues" evidence="9">
    <location>
        <begin position="481"/>
        <end position="490"/>
    </location>
</feature>
<protein>
    <recommendedName>
        <fullName evidence="8">Auxin response factor</fullName>
    </recommendedName>
</protein>
<dbReference type="Pfam" id="PF06507">
    <property type="entry name" value="ARF_AD"/>
    <property type="match status" value="1"/>
</dbReference>
<keyword evidence="7 8" id="KW-0927">Auxin signaling pathway</keyword>
<feature type="compositionally biased region" description="Polar residues" evidence="9">
    <location>
        <begin position="609"/>
        <end position="621"/>
    </location>
</feature>
<dbReference type="PANTHER" id="PTHR31384">
    <property type="entry name" value="AUXIN RESPONSE FACTOR 4-RELATED"/>
    <property type="match status" value="1"/>
</dbReference>
<evidence type="ECO:0000256" key="5">
    <source>
        <dbReference type="ARBA" id="ARBA00023163"/>
    </source>
</evidence>
<dbReference type="FunFam" id="2.40.330.10:FF:000001">
    <property type="entry name" value="Auxin response factor"/>
    <property type="match status" value="1"/>
</dbReference>
<dbReference type="CDD" id="cd10017">
    <property type="entry name" value="B3_DNA"/>
    <property type="match status" value="1"/>
</dbReference>
<dbReference type="PANTHER" id="PTHR31384:SF39">
    <property type="entry name" value="AUXIN RESPONSE FACTOR"/>
    <property type="match status" value="1"/>
</dbReference>
<evidence type="ECO:0000256" key="1">
    <source>
        <dbReference type="ARBA" id="ARBA00004123"/>
    </source>
</evidence>
<feature type="compositionally biased region" description="Polar residues" evidence="9">
    <location>
        <begin position="1"/>
        <end position="10"/>
    </location>
</feature>
<feature type="region of interest" description="Disordered" evidence="9">
    <location>
        <begin position="609"/>
        <end position="634"/>
    </location>
</feature>
<name>A0A1X9T668_9MONI</name>
<accession>A0A1X9T668</accession>
<gene>
    <name evidence="11" type="primary">10</name>
</gene>
<sequence>MPGPSSTSGVSMDERAVQRGSATSSRSTEAMASKDKACGKGELDPQLWHACAGAMVRMPHVGASVIYFPQGHAEHAASLPDFPPSLAITCTVLCRVLSVKFLADTETDEVYARIRLQPDPLGDLDPHEGSPASPPPLEKSASFAKTLTQSDANNGGGFSVPRYCAETIFPRLDYSQDPPVQIVLAKDVHGTVWKFRHIYRGTPRRHLLTTGWSNFVNQKKLVAGDAIVFLRNAAGELCVGVRRSTRGTTINVNSSSWHLATVAASNTVSSSWKDNSFDFLGASPAEASARALRSSSDTVGTANFARNRARVTAKDVIEAASLAATGQLFEVVYYPRATISEFCVKAHAVKASLQLNWAPGMRFKMAVETEDASRISWFMGTISKVQEADPSSWPKSPWKMLQVIWDEPEMLQGIGRVSPWQVELVSPMQLPLFSLPKKKPRLPQPSEFPLDSVGIPMAALASNLLGHINPWHELTEHDSVGMQGARHDQSHTSTSPDIGPGEAQQNSFFDHLYRPLELSGMNGARVSTELNMGESPQAFTVKGLTMGSFMNDIRPNEHNNHLHTLLPVGGPSSEPVLSSIGTNFDEGGSYSSPKSTPFLLFGKAIDTSQSVKSQPSTNGNESRGAGHEVLSDGNLDEGSGQIHMLFTTQGSQRTPLGNGVEMPCRGLVLGASSDEVRTSDWFEQAKGLGGETAADNWYRHSPLPRLRNEACQALDLSLFDSYEELHETLTRRYGVRKSEVLNRVICVDSRPIENEPYRDFTKRVKWLKLVSEFSGENITR</sequence>
<feature type="region of interest" description="Disordered" evidence="9">
    <location>
        <begin position="481"/>
        <end position="505"/>
    </location>
</feature>
<evidence type="ECO:0000256" key="4">
    <source>
        <dbReference type="ARBA" id="ARBA00023125"/>
    </source>
</evidence>
<feature type="compositionally biased region" description="Polar residues" evidence="9">
    <location>
        <begin position="20"/>
        <end position="30"/>
    </location>
</feature>
<comment type="subcellular location">
    <subcellularLocation>
        <location evidence="1 8">Nucleus</location>
    </subcellularLocation>
</comment>
<dbReference type="AlphaFoldDB" id="A0A1X9T668"/>
<dbReference type="SMART" id="SM01019">
    <property type="entry name" value="B3"/>
    <property type="match status" value="1"/>
</dbReference>